<evidence type="ECO:0000313" key="1">
    <source>
        <dbReference type="EMBL" id="AIX21384.1"/>
    </source>
</evidence>
<dbReference type="GO" id="GO:0004519">
    <property type="term" value="F:endonuclease activity"/>
    <property type="evidence" value="ECO:0007669"/>
    <property type="project" value="UniProtKB-KW"/>
</dbReference>
<keyword evidence="1" id="KW-0255">Endonuclease</keyword>
<reference evidence="1 2" key="1">
    <citation type="submission" date="2013-12" db="EMBL/GenBank/DDBJ databases">
        <title>Ecological redundancy of diverse viral populations within a natural community.</title>
        <authorList>
            <person name="Gregory A.C."/>
            <person name="LaButti K."/>
            <person name="Copeland A."/>
            <person name="Woyke T."/>
            <person name="Sullivan M.B."/>
        </authorList>
    </citation>
    <scope>NUCLEOTIDE SEQUENCE [LARGE SCALE GENOMIC DNA]</scope>
    <source>
        <strain evidence="1">Syn7803C8</strain>
    </source>
</reference>
<keyword evidence="1" id="KW-0540">Nuclease</keyword>
<keyword evidence="1" id="KW-0378">Hydrolase</keyword>
<proteinExistence type="predicted"/>
<accession>A0A0E3F752</accession>
<gene>
    <name evidence="1" type="ORF">Syn7803C8_60</name>
</gene>
<keyword evidence="2" id="KW-1185">Reference proteome</keyword>
<name>A0A0E3F752_9CAUD</name>
<sequence length="155" mass="18141">MTRDWTGYKNGKLTTLYQDGRHPKRNERMWMCECECGKRKRVAQSKLKQTKSCGCNRGPNSNPNGNNNHPLYTTWYGMKTRCLNQNTGNYMRYGGRGITICEEWRDNFQAFVDYVGERPEGHTLDRINNDGNYEPGNVRWATSQQQALNRRNNIH</sequence>
<dbReference type="Proteomes" id="UP000185321">
    <property type="component" value="Segment"/>
</dbReference>
<protein>
    <submittedName>
        <fullName evidence="1">Putative HNH endonuclease</fullName>
    </submittedName>
</protein>
<evidence type="ECO:0000313" key="2">
    <source>
        <dbReference type="Proteomes" id="UP000185321"/>
    </source>
</evidence>
<organism evidence="1 2">
    <name type="scientific">Synechococcus phage ACG-2014f_Syn7803C8</name>
    <dbReference type="NCBI Taxonomy" id="2790336"/>
    <lineage>
        <taxon>Viruses</taxon>
        <taxon>Duplodnaviria</taxon>
        <taxon>Heunggongvirae</taxon>
        <taxon>Uroviricota</taxon>
        <taxon>Caudoviricetes</taxon>
        <taxon>Pantevenvirales</taxon>
        <taxon>Kyanoviridae</taxon>
        <taxon>Atlauavirus</taxon>
        <taxon>Atlauavirus tusconc8</taxon>
    </lineage>
</organism>
<dbReference type="EMBL" id="KJ019058">
    <property type="protein sequence ID" value="AIX21384.1"/>
    <property type="molecule type" value="Genomic_DNA"/>
</dbReference>